<accession>A0A285NDJ4</accession>
<comment type="function">
    <text evidence="5">May play a role in fatty acid biosynthesis and insulin sensitivity.</text>
</comment>
<dbReference type="EMBL" id="OBEL01000001">
    <property type="protein sequence ID" value="SNZ07378.1"/>
    <property type="molecule type" value="Genomic_DNA"/>
</dbReference>
<name>A0A285NDJ4_9HYPH</name>
<dbReference type="AlphaFoldDB" id="A0A285NDJ4"/>
<dbReference type="GO" id="GO:0006631">
    <property type="term" value="P:fatty acid metabolic process"/>
    <property type="evidence" value="ECO:0007669"/>
    <property type="project" value="UniProtKB-KW"/>
</dbReference>
<comment type="similarity">
    <text evidence="1">Belongs to the enoyl-CoA hydratase/isomerase family.</text>
</comment>
<dbReference type="InterPro" id="IPR001753">
    <property type="entry name" value="Enoyl-CoA_hydra/iso"/>
</dbReference>
<dbReference type="NCBIfam" id="NF006008">
    <property type="entry name" value="PRK08139.1"/>
    <property type="match status" value="1"/>
</dbReference>
<evidence type="ECO:0000256" key="4">
    <source>
        <dbReference type="ARBA" id="ARBA00023098"/>
    </source>
</evidence>
<dbReference type="Gene3D" id="1.10.12.10">
    <property type="entry name" value="Lyase 2-enoyl-coa Hydratase, Chain A, domain 2"/>
    <property type="match status" value="1"/>
</dbReference>
<dbReference type="Gene3D" id="3.90.226.10">
    <property type="entry name" value="2-enoyl-CoA Hydratase, Chain A, domain 1"/>
    <property type="match status" value="1"/>
</dbReference>
<dbReference type="InterPro" id="IPR029045">
    <property type="entry name" value="ClpP/crotonase-like_dom_sf"/>
</dbReference>
<reference evidence="7 8" key="1">
    <citation type="submission" date="2017-09" db="EMBL/GenBank/DDBJ databases">
        <authorList>
            <person name="Ehlers B."/>
            <person name="Leendertz F.H."/>
        </authorList>
    </citation>
    <scope>NUCLEOTIDE SEQUENCE [LARGE SCALE GENOMIC DNA]</scope>
    <source>
        <strain evidence="7 8">DSM 18289</strain>
    </source>
</reference>
<keyword evidence="3" id="KW-0809">Transit peptide</keyword>
<evidence type="ECO:0000256" key="2">
    <source>
        <dbReference type="ARBA" id="ARBA00022832"/>
    </source>
</evidence>
<keyword evidence="4" id="KW-0443">Lipid metabolism</keyword>
<dbReference type="SUPFAM" id="SSF52096">
    <property type="entry name" value="ClpP/crotonase"/>
    <property type="match status" value="1"/>
</dbReference>
<dbReference type="Pfam" id="PF00378">
    <property type="entry name" value="ECH_1"/>
    <property type="match status" value="1"/>
</dbReference>
<dbReference type="Proteomes" id="UP000219439">
    <property type="component" value="Unassembled WGS sequence"/>
</dbReference>
<keyword evidence="8" id="KW-1185">Reference proteome</keyword>
<proteinExistence type="inferred from homology"/>
<evidence type="ECO:0000256" key="3">
    <source>
        <dbReference type="ARBA" id="ARBA00022946"/>
    </source>
</evidence>
<dbReference type="InterPro" id="IPR014748">
    <property type="entry name" value="Enoyl-CoA_hydra_C"/>
</dbReference>
<gene>
    <name evidence="7" type="ORF">SAMN06265368_0897</name>
</gene>
<evidence type="ECO:0000256" key="5">
    <source>
        <dbReference type="ARBA" id="ARBA00037410"/>
    </source>
</evidence>
<organism evidence="7 8">
    <name type="scientific">Cohaesibacter gelatinilyticus</name>
    <dbReference type="NCBI Taxonomy" id="372072"/>
    <lineage>
        <taxon>Bacteria</taxon>
        <taxon>Pseudomonadati</taxon>
        <taxon>Pseudomonadota</taxon>
        <taxon>Alphaproteobacteria</taxon>
        <taxon>Hyphomicrobiales</taxon>
        <taxon>Cohaesibacteraceae</taxon>
    </lineage>
</organism>
<keyword evidence="2" id="KW-0276">Fatty acid metabolism</keyword>
<evidence type="ECO:0000256" key="6">
    <source>
        <dbReference type="ARBA" id="ARBA00040545"/>
    </source>
</evidence>
<dbReference type="CDD" id="cd06558">
    <property type="entry name" value="crotonase-like"/>
    <property type="match status" value="1"/>
</dbReference>
<dbReference type="PANTHER" id="PTHR43602">
    <property type="match status" value="1"/>
</dbReference>
<sequence>MDATGSTEKNNPANDDVQEAAVLIEQIGPTRRLIMNRPKSRNALSEEMMAALALELERANQDDVTRLIVIAANGPVFCAGHNLKELTAHRADKDGGKAYFAMIMETCSKLMQQIVNCPKLVIAEVQGTATAAGCQLVATCDLAITVNEANFCTPGVNIGLFCSTPMVALTRNVPRKQAMEMLVTGEEIDSHTAKAYGIVNRVVPKDYLRLVVDRYCEEIAKKSPAALKFGKEIFYQQVELPLSDAYDLAAKTMTENMMAADAEEGIEAFLEKRKPEWPCGS</sequence>
<evidence type="ECO:0000256" key="1">
    <source>
        <dbReference type="ARBA" id="ARBA00005254"/>
    </source>
</evidence>
<dbReference type="GO" id="GO:0016836">
    <property type="term" value="F:hydro-lyase activity"/>
    <property type="evidence" value="ECO:0007669"/>
    <property type="project" value="TreeGrafter"/>
</dbReference>
<dbReference type="PANTHER" id="PTHR43602:SF1">
    <property type="entry name" value="ENOYL-COA HYDRATASE DOMAIN-CONTAINING PROTEIN 3, MITOCHONDRIAL"/>
    <property type="match status" value="1"/>
</dbReference>
<dbReference type="InterPro" id="IPR052377">
    <property type="entry name" value="Mitochondrial_ECH-domain"/>
</dbReference>
<evidence type="ECO:0000313" key="7">
    <source>
        <dbReference type="EMBL" id="SNZ07378.1"/>
    </source>
</evidence>
<protein>
    <recommendedName>
        <fullName evidence="6">Enoyl-CoA hydratase domain-containing protein 3, mitochondrial</fullName>
    </recommendedName>
</protein>
<evidence type="ECO:0000313" key="8">
    <source>
        <dbReference type="Proteomes" id="UP000219439"/>
    </source>
</evidence>